<evidence type="ECO:0000256" key="2">
    <source>
        <dbReference type="ARBA" id="ARBA00006265"/>
    </source>
</evidence>
<evidence type="ECO:0000313" key="9">
    <source>
        <dbReference type="Proteomes" id="UP000586671"/>
    </source>
</evidence>
<protein>
    <submittedName>
        <fullName evidence="8">CPSF7 factor</fullName>
    </submittedName>
</protein>
<keyword evidence="4" id="KW-0539">Nucleus</keyword>
<evidence type="ECO:0000256" key="6">
    <source>
        <dbReference type="SAM" id="MobiDB-lite"/>
    </source>
</evidence>
<dbReference type="GO" id="GO:0005634">
    <property type="term" value="C:nucleus"/>
    <property type="evidence" value="ECO:0007669"/>
    <property type="project" value="UniProtKB-SubCell"/>
</dbReference>
<dbReference type="Proteomes" id="UP000586671">
    <property type="component" value="Unassembled WGS sequence"/>
</dbReference>
<keyword evidence="3" id="KW-0507">mRNA processing</keyword>
<feature type="compositionally biased region" description="Basic and acidic residues" evidence="6">
    <location>
        <begin position="398"/>
        <end position="407"/>
    </location>
</feature>
<dbReference type="SUPFAM" id="SSF54928">
    <property type="entry name" value="RNA-binding domain, RBD"/>
    <property type="match status" value="1"/>
</dbReference>
<dbReference type="EMBL" id="VYZM01022200">
    <property type="protein sequence ID" value="NWU58961.1"/>
    <property type="molecule type" value="Genomic_DNA"/>
</dbReference>
<evidence type="ECO:0000256" key="4">
    <source>
        <dbReference type="ARBA" id="ARBA00023242"/>
    </source>
</evidence>
<feature type="non-terminal residue" evidence="8">
    <location>
        <position position="1"/>
    </location>
</feature>
<reference evidence="8 9" key="1">
    <citation type="submission" date="2019-09" db="EMBL/GenBank/DDBJ databases">
        <title>Bird 10,000 Genomes (B10K) Project - Family phase.</title>
        <authorList>
            <person name="Zhang G."/>
        </authorList>
    </citation>
    <scope>NUCLEOTIDE SEQUENCE [LARGE SCALE GENOMIC DNA]</scope>
    <source>
        <strain evidence="8">B10K-DU-012-55</strain>
        <tissue evidence="8">Muscle</tissue>
    </source>
</reference>
<comment type="subcellular location">
    <subcellularLocation>
        <location evidence="1">Nucleus</location>
    </subcellularLocation>
</comment>
<feature type="compositionally biased region" description="Polar residues" evidence="6">
    <location>
        <begin position="21"/>
        <end position="33"/>
    </location>
</feature>
<feature type="compositionally biased region" description="Low complexity" evidence="6">
    <location>
        <begin position="380"/>
        <end position="389"/>
    </location>
</feature>
<dbReference type="InterPro" id="IPR034773">
    <property type="entry name" value="CPSF7_RRM"/>
</dbReference>
<sequence>SQDSEFSNADQMDLYDDVLAASSQPAESRTGSSEPPPEIRQEPSPKPNSKSPAILYTYSGLRNKRAAVYVGSFSWWTTDQQLIQTIRSVGVYDVVELKFAENRANGQSKGYAEVVVASENSVHKLLELLPGKILNGDKVEVRLATRQNLSQFEAQARKRELRRRHAAGRGGPPCCAAAPAGPRRSPAKLSGRTHRDLGVGGDAARSLWGLFPPWLPRGARAEAVPSVVPLLFHPRSLFGHSKGSCPSLQALSFPSSSSSVAVGTWVLSPCVPLCSGLSEPTGSLGYLMSLGTRDPKRPLCWGSPTISLEFEEIMNRNRAISSSAISKAVSGASAGDYSDAIETLLTAIAVIKQSRVANDERCRVLLSSLKDCLHGIEAKSYSTSASSSSSRKRHRSRERSPSRSRESSRRHRDLLHSEDRHEDYFQERNREHERHRDRDRERDR</sequence>
<dbReference type="CDD" id="cd12644">
    <property type="entry name" value="RRM_CFIm59"/>
    <property type="match status" value="1"/>
</dbReference>
<evidence type="ECO:0000313" key="8">
    <source>
        <dbReference type="EMBL" id="NWU58961.1"/>
    </source>
</evidence>
<feature type="region of interest" description="Disordered" evidence="6">
    <location>
        <begin position="380"/>
        <end position="444"/>
    </location>
</feature>
<feature type="compositionally biased region" description="Low complexity" evidence="6">
    <location>
        <begin position="172"/>
        <end position="184"/>
    </location>
</feature>
<dbReference type="PANTHER" id="PTHR23204">
    <property type="entry name" value="CLEAVAGE AND POLYADENYLATION SPECIFIC FACTOR"/>
    <property type="match status" value="1"/>
</dbReference>
<dbReference type="GO" id="GO:0003723">
    <property type="term" value="F:RNA binding"/>
    <property type="evidence" value="ECO:0007669"/>
    <property type="project" value="UniProtKB-UniRule"/>
</dbReference>
<dbReference type="Pfam" id="PF00076">
    <property type="entry name" value="RRM_1"/>
    <property type="match status" value="1"/>
</dbReference>
<evidence type="ECO:0000259" key="7">
    <source>
        <dbReference type="PROSITE" id="PS50102"/>
    </source>
</evidence>
<dbReference type="GO" id="GO:0006397">
    <property type="term" value="P:mRNA processing"/>
    <property type="evidence" value="ECO:0007669"/>
    <property type="project" value="UniProtKB-KW"/>
</dbReference>
<feature type="region of interest" description="Disordered" evidence="6">
    <location>
        <begin position="17"/>
        <end position="52"/>
    </location>
</feature>
<dbReference type="InterPro" id="IPR000504">
    <property type="entry name" value="RRM_dom"/>
</dbReference>
<comment type="caution">
    <text evidence="8">The sequence shown here is derived from an EMBL/GenBank/DDBJ whole genome shotgun (WGS) entry which is preliminary data.</text>
</comment>
<feature type="domain" description="RRM" evidence="7">
    <location>
        <begin position="66"/>
        <end position="146"/>
    </location>
</feature>
<dbReference type="AlphaFoldDB" id="A0A7K5Y0Y5"/>
<evidence type="ECO:0000256" key="1">
    <source>
        <dbReference type="ARBA" id="ARBA00004123"/>
    </source>
</evidence>
<evidence type="ECO:0000256" key="5">
    <source>
        <dbReference type="PROSITE-ProRule" id="PRU00176"/>
    </source>
</evidence>
<feature type="compositionally biased region" description="Basic and acidic residues" evidence="6">
    <location>
        <begin position="414"/>
        <end position="444"/>
    </location>
</feature>
<name>A0A7K5Y0Y5_9CHAR</name>
<dbReference type="PROSITE" id="PS50102">
    <property type="entry name" value="RRM"/>
    <property type="match status" value="1"/>
</dbReference>
<dbReference type="SMART" id="SM00360">
    <property type="entry name" value="RRM"/>
    <property type="match status" value="1"/>
</dbReference>
<keyword evidence="5" id="KW-0694">RNA-binding</keyword>
<evidence type="ECO:0000256" key="3">
    <source>
        <dbReference type="ARBA" id="ARBA00022664"/>
    </source>
</evidence>
<comment type="similarity">
    <text evidence="2">Belongs to the RRM CPSF6/7 family.</text>
</comment>
<organism evidence="8 9">
    <name type="scientific">Dromas ardeola</name>
    <dbReference type="NCBI Taxonomy" id="458190"/>
    <lineage>
        <taxon>Eukaryota</taxon>
        <taxon>Metazoa</taxon>
        <taxon>Chordata</taxon>
        <taxon>Craniata</taxon>
        <taxon>Vertebrata</taxon>
        <taxon>Euteleostomi</taxon>
        <taxon>Archelosauria</taxon>
        <taxon>Archosauria</taxon>
        <taxon>Dinosauria</taxon>
        <taxon>Saurischia</taxon>
        <taxon>Theropoda</taxon>
        <taxon>Coelurosauria</taxon>
        <taxon>Aves</taxon>
        <taxon>Neognathae</taxon>
        <taxon>Neoaves</taxon>
        <taxon>Charadriiformes</taxon>
        <taxon>Dromadidae</taxon>
        <taxon>Dromas</taxon>
    </lineage>
</organism>
<dbReference type="InterPro" id="IPR057951">
    <property type="entry name" value="CPSF6/7_RSLD_N"/>
</dbReference>
<accession>A0A7K5Y0Y5</accession>
<gene>
    <name evidence="8" type="primary">Cpsf7</name>
    <name evidence="8" type="ORF">DROARD_R07006</name>
</gene>
<dbReference type="InterPro" id="IPR012677">
    <property type="entry name" value="Nucleotide-bd_a/b_plait_sf"/>
</dbReference>
<feature type="non-terminal residue" evidence="8">
    <location>
        <position position="444"/>
    </location>
</feature>
<feature type="region of interest" description="Disordered" evidence="6">
    <location>
        <begin position="163"/>
        <end position="194"/>
    </location>
</feature>
<keyword evidence="9" id="KW-1185">Reference proteome</keyword>
<dbReference type="Gene3D" id="3.30.70.330">
    <property type="match status" value="1"/>
</dbReference>
<dbReference type="InterPro" id="IPR034772">
    <property type="entry name" value="CPSF6/7"/>
</dbReference>
<dbReference type="Pfam" id="PF25524">
    <property type="entry name" value="RSLD_CPSF6"/>
    <property type="match status" value="1"/>
</dbReference>
<proteinExistence type="inferred from homology"/>
<dbReference type="InterPro" id="IPR035979">
    <property type="entry name" value="RBD_domain_sf"/>
</dbReference>